<keyword evidence="2" id="KW-0347">Helicase</keyword>
<evidence type="ECO:0000313" key="4">
    <source>
        <dbReference type="EMBL" id="OGH63424.1"/>
    </source>
</evidence>
<keyword evidence="1" id="KW-0378">Hydrolase</keyword>
<reference evidence="4 5" key="1">
    <citation type="journal article" date="2016" name="Nat. Commun.">
        <title>Thousands of microbial genomes shed light on interconnected biogeochemical processes in an aquifer system.</title>
        <authorList>
            <person name="Anantharaman K."/>
            <person name="Brown C.T."/>
            <person name="Hug L.A."/>
            <person name="Sharon I."/>
            <person name="Castelle C.J."/>
            <person name="Probst A.J."/>
            <person name="Thomas B.C."/>
            <person name="Singh A."/>
            <person name="Wilkins M.J."/>
            <person name="Karaoz U."/>
            <person name="Brodie E.L."/>
            <person name="Williams K.H."/>
            <person name="Hubbard S.S."/>
            <person name="Banfield J.F."/>
        </authorList>
    </citation>
    <scope>NUCLEOTIDE SEQUENCE [LARGE SCALE GENOMIC DNA]</scope>
</reference>
<accession>A0A1F6LVS6</accession>
<comment type="caution">
    <text evidence="4">The sequence shown here is derived from an EMBL/GenBank/DDBJ whole genome shotgun (WGS) entry which is preliminary data.</text>
</comment>
<protein>
    <recommendedName>
        <fullName evidence="3">Helicase C-terminal domain-containing protein</fullName>
    </recommendedName>
</protein>
<keyword evidence="2" id="KW-0547">Nucleotide-binding</keyword>
<evidence type="ECO:0000256" key="1">
    <source>
        <dbReference type="ARBA" id="ARBA00022801"/>
    </source>
</evidence>
<dbReference type="PANTHER" id="PTHR47964">
    <property type="entry name" value="ATP-DEPENDENT DNA HELICASE HOMOLOG RECG, CHLOROPLASTIC"/>
    <property type="match status" value="1"/>
</dbReference>
<dbReference type="Pfam" id="PF00271">
    <property type="entry name" value="Helicase_C"/>
    <property type="match status" value="1"/>
</dbReference>
<dbReference type="AlphaFoldDB" id="A0A1F6LVS6"/>
<dbReference type="InterPro" id="IPR027417">
    <property type="entry name" value="P-loop_NTPase"/>
</dbReference>
<sequence length="249" mass="28501">MSLIKQMPAGRQPIKTRVVEEKYRAKAEQFARERIAAGEQIFVVAPLIDPSDILGIESATEIFERLSKETFAQSRVRLVHGRVNPKERAEIMEQMRRGEIDVLVATAVIEVGVDIPRATVMWIEGAERFGLAQLHQFRGRVGRSDKQSYCFLFSKSRSGFAQQRLALMEKTSDGFLLAEKDLEMRGAGEMWGTIQSGFSDVEFLRSIELETWERAKKAAEQLMSRETVLNQYSGVMKQLERFENELHRE</sequence>
<evidence type="ECO:0000313" key="5">
    <source>
        <dbReference type="Proteomes" id="UP000176329"/>
    </source>
</evidence>
<dbReference type="SUPFAM" id="SSF52540">
    <property type="entry name" value="P-loop containing nucleoside triphosphate hydrolases"/>
    <property type="match status" value="1"/>
</dbReference>
<dbReference type="GO" id="GO:0016787">
    <property type="term" value="F:hydrolase activity"/>
    <property type="evidence" value="ECO:0007669"/>
    <property type="project" value="UniProtKB-KW"/>
</dbReference>
<gene>
    <name evidence="4" type="ORF">A2848_02580</name>
</gene>
<dbReference type="SMART" id="SM00490">
    <property type="entry name" value="HELICc"/>
    <property type="match status" value="1"/>
</dbReference>
<dbReference type="Proteomes" id="UP000176329">
    <property type="component" value="Unassembled WGS sequence"/>
</dbReference>
<name>A0A1F6LVS6_9BACT</name>
<dbReference type="GO" id="GO:0006281">
    <property type="term" value="P:DNA repair"/>
    <property type="evidence" value="ECO:0007669"/>
    <property type="project" value="InterPro"/>
</dbReference>
<dbReference type="PROSITE" id="PS51194">
    <property type="entry name" value="HELICASE_CTER"/>
    <property type="match status" value="1"/>
</dbReference>
<organism evidence="4 5">
    <name type="scientific">Candidatus Magasanikbacteria bacterium RIFCSPHIGHO2_01_FULL_50_8</name>
    <dbReference type="NCBI Taxonomy" id="1798674"/>
    <lineage>
        <taxon>Bacteria</taxon>
        <taxon>Candidatus Magasanikiibacteriota</taxon>
    </lineage>
</organism>
<proteinExistence type="predicted"/>
<keyword evidence="2" id="KW-0067">ATP-binding</keyword>
<dbReference type="PANTHER" id="PTHR47964:SF1">
    <property type="entry name" value="ATP-DEPENDENT DNA HELICASE HOMOLOG RECG, CHLOROPLASTIC"/>
    <property type="match status" value="1"/>
</dbReference>
<feature type="domain" description="Helicase C-terminal" evidence="3">
    <location>
        <begin position="18"/>
        <end position="183"/>
    </location>
</feature>
<dbReference type="InterPro" id="IPR047112">
    <property type="entry name" value="RecG/Mfd"/>
</dbReference>
<dbReference type="GO" id="GO:0003678">
    <property type="term" value="F:DNA helicase activity"/>
    <property type="evidence" value="ECO:0007669"/>
    <property type="project" value="TreeGrafter"/>
</dbReference>
<dbReference type="InterPro" id="IPR001650">
    <property type="entry name" value="Helicase_C-like"/>
</dbReference>
<dbReference type="Gene3D" id="3.40.50.300">
    <property type="entry name" value="P-loop containing nucleotide triphosphate hydrolases"/>
    <property type="match status" value="1"/>
</dbReference>
<dbReference type="EMBL" id="MFPV01000004">
    <property type="protein sequence ID" value="OGH63424.1"/>
    <property type="molecule type" value="Genomic_DNA"/>
</dbReference>
<evidence type="ECO:0000256" key="2">
    <source>
        <dbReference type="ARBA" id="ARBA00022806"/>
    </source>
</evidence>
<evidence type="ECO:0000259" key="3">
    <source>
        <dbReference type="PROSITE" id="PS51194"/>
    </source>
</evidence>